<keyword evidence="1" id="KW-0808">Transferase</keyword>
<evidence type="ECO:0000256" key="8">
    <source>
        <dbReference type="ARBA" id="ARBA00049299"/>
    </source>
</evidence>
<evidence type="ECO:0000259" key="12">
    <source>
        <dbReference type="PROSITE" id="PS50011"/>
    </source>
</evidence>
<dbReference type="PROSITE" id="PS00107">
    <property type="entry name" value="PROTEIN_KINASE_ATP"/>
    <property type="match status" value="1"/>
</dbReference>
<dbReference type="SUPFAM" id="SSF56112">
    <property type="entry name" value="Protein kinase-like (PK-like)"/>
    <property type="match status" value="1"/>
</dbReference>
<dbReference type="InterPro" id="IPR000719">
    <property type="entry name" value="Prot_kinase_dom"/>
</dbReference>
<comment type="caution">
    <text evidence="13">The sequence shown here is derived from an EMBL/GenBank/DDBJ whole genome shotgun (WGS) entry which is preliminary data.</text>
</comment>
<dbReference type="GO" id="GO:0005524">
    <property type="term" value="F:ATP binding"/>
    <property type="evidence" value="ECO:0007669"/>
    <property type="project" value="UniProtKB-UniRule"/>
</dbReference>
<dbReference type="AlphaFoldDB" id="A0A024GUY0"/>
<proteinExistence type="inferred from homology"/>
<keyword evidence="4 10" id="KW-0067">ATP-binding</keyword>
<organism evidence="13 14">
    <name type="scientific">Albugo candida</name>
    <dbReference type="NCBI Taxonomy" id="65357"/>
    <lineage>
        <taxon>Eukaryota</taxon>
        <taxon>Sar</taxon>
        <taxon>Stramenopiles</taxon>
        <taxon>Oomycota</taxon>
        <taxon>Peronosporomycetes</taxon>
        <taxon>Albuginales</taxon>
        <taxon>Albuginaceae</taxon>
        <taxon>Albugo</taxon>
    </lineage>
</organism>
<evidence type="ECO:0000256" key="2">
    <source>
        <dbReference type="ARBA" id="ARBA00022741"/>
    </source>
</evidence>
<evidence type="ECO:0000313" key="14">
    <source>
        <dbReference type="Proteomes" id="UP000053237"/>
    </source>
</evidence>
<evidence type="ECO:0000256" key="11">
    <source>
        <dbReference type="SAM" id="MobiDB-lite"/>
    </source>
</evidence>
<evidence type="ECO:0000256" key="10">
    <source>
        <dbReference type="PROSITE-ProRule" id="PRU10141"/>
    </source>
</evidence>
<dbReference type="Proteomes" id="UP000053237">
    <property type="component" value="Unassembled WGS sequence"/>
</dbReference>
<feature type="compositionally biased region" description="Polar residues" evidence="11">
    <location>
        <begin position="40"/>
        <end position="52"/>
    </location>
</feature>
<gene>
    <name evidence="13" type="ORF">BN9_121240</name>
</gene>
<comment type="catalytic activity">
    <reaction evidence="9">
        <text>L-tyrosyl-[protein] + ATP = O-phospho-L-tyrosyl-[protein] + ADP + H(+)</text>
        <dbReference type="Rhea" id="RHEA:10596"/>
        <dbReference type="Rhea" id="RHEA-COMP:10136"/>
        <dbReference type="Rhea" id="RHEA-COMP:20101"/>
        <dbReference type="ChEBI" id="CHEBI:15378"/>
        <dbReference type="ChEBI" id="CHEBI:30616"/>
        <dbReference type="ChEBI" id="CHEBI:46858"/>
        <dbReference type="ChEBI" id="CHEBI:61978"/>
        <dbReference type="ChEBI" id="CHEBI:456216"/>
        <dbReference type="EC" id="2.7.12.2"/>
    </reaction>
</comment>
<name>A0A024GUY0_9STRA</name>
<comment type="catalytic activity">
    <reaction evidence="8">
        <text>L-threonyl-[protein] + ATP = O-phospho-L-threonyl-[protein] + ADP + H(+)</text>
        <dbReference type="Rhea" id="RHEA:46608"/>
        <dbReference type="Rhea" id="RHEA-COMP:11060"/>
        <dbReference type="Rhea" id="RHEA-COMP:11605"/>
        <dbReference type="ChEBI" id="CHEBI:15378"/>
        <dbReference type="ChEBI" id="CHEBI:30013"/>
        <dbReference type="ChEBI" id="CHEBI:30616"/>
        <dbReference type="ChEBI" id="CHEBI:61977"/>
        <dbReference type="ChEBI" id="CHEBI:456216"/>
        <dbReference type="EC" id="2.7.12.2"/>
    </reaction>
</comment>
<evidence type="ECO:0000256" key="5">
    <source>
        <dbReference type="ARBA" id="ARBA00038035"/>
    </source>
</evidence>
<dbReference type="InParanoid" id="A0A024GUY0"/>
<comment type="catalytic activity">
    <reaction evidence="7">
        <text>L-seryl-[protein] + ATP = O-phospho-L-seryl-[protein] + ADP + H(+)</text>
        <dbReference type="Rhea" id="RHEA:17989"/>
        <dbReference type="Rhea" id="RHEA-COMP:9863"/>
        <dbReference type="Rhea" id="RHEA-COMP:11604"/>
        <dbReference type="ChEBI" id="CHEBI:15378"/>
        <dbReference type="ChEBI" id="CHEBI:29999"/>
        <dbReference type="ChEBI" id="CHEBI:30616"/>
        <dbReference type="ChEBI" id="CHEBI:83421"/>
        <dbReference type="ChEBI" id="CHEBI:456216"/>
        <dbReference type="EC" id="2.7.12.2"/>
    </reaction>
</comment>
<feature type="region of interest" description="Disordered" evidence="11">
    <location>
        <begin position="394"/>
        <end position="417"/>
    </location>
</feature>
<dbReference type="EMBL" id="CAIX01000483">
    <property type="protein sequence ID" value="CCI50401.1"/>
    <property type="molecule type" value="Genomic_DNA"/>
</dbReference>
<keyword evidence="14" id="KW-1185">Reference proteome</keyword>
<dbReference type="Pfam" id="PF00069">
    <property type="entry name" value="Pkinase"/>
    <property type="match status" value="1"/>
</dbReference>
<evidence type="ECO:0000256" key="7">
    <source>
        <dbReference type="ARBA" id="ARBA00049014"/>
    </source>
</evidence>
<evidence type="ECO:0000256" key="9">
    <source>
        <dbReference type="ARBA" id="ARBA00051693"/>
    </source>
</evidence>
<dbReference type="GO" id="GO:0004708">
    <property type="term" value="F:MAP kinase kinase activity"/>
    <property type="evidence" value="ECO:0007669"/>
    <property type="project" value="UniProtKB-EC"/>
</dbReference>
<dbReference type="PROSITE" id="PS50011">
    <property type="entry name" value="PROTEIN_KINASE_DOM"/>
    <property type="match status" value="1"/>
</dbReference>
<dbReference type="SMART" id="SM00220">
    <property type="entry name" value="S_TKc"/>
    <property type="match status" value="1"/>
</dbReference>
<protein>
    <recommendedName>
        <fullName evidence="6">mitogen-activated protein kinase kinase</fullName>
        <ecNumber evidence="6">2.7.12.2</ecNumber>
    </recommendedName>
</protein>
<evidence type="ECO:0000256" key="3">
    <source>
        <dbReference type="ARBA" id="ARBA00022777"/>
    </source>
</evidence>
<feature type="compositionally biased region" description="Low complexity" evidence="11">
    <location>
        <begin position="26"/>
        <end position="39"/>
    </location>
</feature>
<dbReference type="PANTHER" id="PTHR48013">
    <property type="entry name" value="DUAL SPECIFICITY MITOGEN-ACTIVATED PROTEIN KINASE KINASE 5-RELATED"/>
    <property type="match status" value="1"/>
</dbReference>
<dbReference type="InterPro" id="IPR017441">
    <property type="entry name" value="Protein_kinase_ATP_BS"/>
</dbReference>
<dbReference type="EC" id="2.7.12.2" evidence="6"/>
<dbReference type="InterPro" id="IPR011009">
    <property type="entry name" value="Kinase-like_dom_sf"/>
</dbReference>
<sequence length="919" mass="103632">MRSSISMTSAAANASITDNMNHDIASRSSSLSKTSTYKTEQSLGATKTSSINHPKLTRYSNDIRAAKDNATNTNLQSSPFTPKKQISRPALKELKRENNTMLSAEYPVFAMRSRSLSAPNLCPLTPDDVAMVNIFPDVNPRDLRIKEVKMWKADWMDRKVIRKTSLNYADAFESTIQAFSNELLEGNDTKIELNTPYDSPPKRPQLRLKLRPKTMLQTQTCKLKRENNTMLSAEYPVFAMRSRSLSAPNLCPLTPDDVAMVNIFPDVNPRDLRIKEVKMWKADWMDRKVIRKTSLNYVDAFESTIQAFSNELLEGNDTNIELNTPYDSPPKRPQLRLKLENMPTSQQAEQRAQKAANRLIFERKAIQDMQMEGQADDQTTSAAQQAMMKMTLRTYSSGGDSDLPSPNGSEGRQSAYSPNHGMFTTESVAISEAGISSPDSACLHLQENLERVREIGRGASGVVYKAIHVPTLKVIAVKEVSVYGRGQRKQMVRELHALYSNLVPINTSACMDARPRPSEYVHRSLLNAVSRILMSVIARASPHIVSFYDAFVDRPKNCIGLVMEYMGAGSLQDIVLRGGCQSEKVLARLAIGILKGLLHIHKKRMVHRDIKPHNLLANRRGEVKISDFGLATTLNENVTKMKSFVGTLLYMAPERIGGGDYSYPADIWSFGLAFVSVALGKYPLSTQDGFFGLVDSVANEQFLELPSDQFGQECREFARQCLQIDPERRPSAEELLAHPFLQLYTAEETLLEWHRFVESHSLCEDRDIEVHSLAEAVYRHVYERCVKFSYQPHSEYNLSFRTQRCVSYGSKNSASIPPVEKSLQIGLANSLGLSLDYVYEIFEKQRLHFGQRLALDYCYSPQSWAKATVPSHSRVSLNPFWRDRAAKDAVPASPASIWQKLQASFIKIRRKQKNMHNRG</sequence>
<dbReference type="PANTHER" id="PTHR48013:SF9">
    <property type="entry name" value="DUAL SPECIFICITY MITOGEN-ACTIVATED PROTEIN KINASE KINASE 5"/>
    <property type="match status" value="1"/>
</dbReference>
<evidence type="ECO:0000256" key="4">
    <source>
        <dbReference type="ARBA" id="ARBA00022840"/>
    </source>
</evidence>
<feature type="domain" description="Protein kinase" evidence="12">
    <location>
        <begin position="449"/>
        <end position="741"/>
    </location>
</feature>
<reference evidence="13 14" key="1">
    <citation type="submission" date="2012-05" db="EMBL/GenBank/DDBJ databases">
        <title>Recombination and specialization in a pathogen metapopulation.</title>
        <authorList>
            <person name="Gardiner A."/>
            <person name="Kemen E."/>
            <person name="Schultz-Larsen T."/>
            <person name="MacLean D."/>
            <person name="Van Oosterhout C."/>
            <person name="Jones J.D.G."/>
        </authorList>
    </citation>
    <scope>NUCLEOTIDE SEQUENCE [LARGE SCALE GENOMIC DNA]</scope>
    <source>
        <strain evidence="13 14">Ac Nc2</strain>
    </source>
</reference>
<dbReference type="STRING" id="65357.A0A024GUY0"/>
<dbReference type="Gene3D" id="3.30.200.20">
    <property type="entry name" value="Phosphorylase Kinase, domain 1"/>
    <property type="match status" value="1"/>
</dbReference>
<feature type="region of interest" description="Disordered" evidence="11">
    <location>
        <begin position="26"/>
        <end position="53"/>
    </location>
</feature>
<accession>A0A024GUY0</accession>
<evidence type="ECO:0000256" key="6">
    <source>
        <dbReference type="ARBA" id="ARBA00038999"/>
    </source>
</evidence>
<dbReference type="OrthoDB" id="10252354at2759"/>
<keyword evidence="3" id="KW-0418">Kinase</keyword>
<evidence type="ECO:0000256" key="1">
    <source>
        <dbReference type="ARBA" id="ARBA00022679"/>
    </source>
</evidence>
<evidence type="ECO:0000313" key="13">
    <source>
        <dbReference type="EMBL" id="CCI50401.1"/>
    </source>
</evidence>
<dbReference type="Gene3D" id="1.10.510.10">
    <property type="entry name" value="Transferase(Phosphotransferase) domain 1"/>
    <property type="match status" value="1"/>
</dbReference>
<comment type="similarity">
    <text evidence="5">Belongs to the protein kinase superfamily. STE Ser/Thr protein kinase family. MAP kinase kinase subfamily.</text>
</comment>
<feature type="binding site" evidence="10">
    <location>
        <position position="478"/>
    </location>
    <ligand>
        <name>ATP</name>
        <dbReference type="ChEBI" id="CHEBI:30616"/>
    </ligand>
</feature>
<keyword evidence="2 10" id="KW-0547">Nucleotide-binding</keyword>